<comment type="caution">
    <text evidence="1">The sequence shown here is derived from an EMBL/GenBank/DDBJ whole genome shotgun (WGS) entry which is preliminary data.</text>
</comment>
<sequence>THNVLAIEHSKLPFTRICESCNCEPTNNSLVIVTSSAHTTIFVFESNPFRNTMDTPVLLQLI</sequence>
<reference evidence="1" key="1">
    <citation type="submission" date="2020-11" db="EMBL/GenBank/DDBJ databases">
        <authorList>
            <person name="Whitehead M."/>
        </authorList>
    </citation>
    <scope>NUCLEOTIDE SEQUENCE</scope>
    <source>
        <strain evidence="1">EGII</strain>
    </source>
</reference>
<name>A0A811VA40_CERCA</name>
<evidence type="ECO:0000313" key="1">
    <source>
        <dbReference type="EMBL" id="CAD7012735.1"/>
    </source>
</evidence>
<feature type="non-terminal residue" evidence="1">
    <location>
        <position position="1"/>
    </location>
</feature>
<proteinExistence type="predicted"/>
<dbReference type="Proteomes" id="UP000606786">
    <property type="component" value="Unassembled WGS sequence"/>
</dbReference>
<accession>A0A811VA40</accession>
<evidence type="ECO:0000313" key="2">
    <source>
        <dbReference type="Proteomes" id="UP000606786"/>
    </source>
</evidence>
<dbReference type="EMBL" id="CAJHJT010000056">
    <property type="protein sequence ID" value="CAD7012735.1"/>
    <property type="molecule type" value="Genomic_DNA"/>
</dbReference>
<protein>
    <submittedName>
        <fullName evidence="1">(Mediterranean fruit fly) hypothetical protein</fullName>
    </submittedName>
</protein>
<dbReference type="AlphaFoldDB" id="A0A811VA40"/>
<keyword evidence="2" id="KW-1185">Reference proteome</keyword>
<gene>
    <name evidence="1" type="ORF">CCAP1982_LOCUS20839</name>
</gene>
<feature type="non-terminal residue" evidence="1">
    <location>
        <position position="62"/>
    </location>
</feature>
<organism evidence="1 2">
    <name type="scientific">Ceratitis capitata</name>
    <name type="common">Mediterranean fruit fly</name>
    <name type="synonym">Tephritis capitata</name>
    <dbReference type="NCBI Taxonomy" id="7213"/>
    <lineage>
        <taxon>Eukaryota</taxon>
        <taxon>Metazoa</taxon>
        <taxon>Ecdysozoa</taxon>
        <taxon>Arthropoda</taxon>
        <taxon>Hexapoda</taxon>
        <taxon>Insecta</taxon>
        <taxon>Pterygota</taxon>
        <taxon>Neoptera</taxon>
        <taxon>Endopterygota</taxon>
        <taxon>Diptera</taxon>
        <taxon>Brachycera</taxon>
        <taxon>Muscomorpha</taxon>
        <taxon>Tephritoidea</taxon>
        <taxon>Tephritidae</taxon>
        <taxon>Ceratitis</taxon>
        <taxon>Ceratitis</taxon>
    </lineage>
</organism>